<keyword evidence="1" id="KW-0413">Isomerase</keyword>
<name>A0A1F7F944_UNCRA</name>
<dbReference type="InterPro" id="IPR000297">
    <property type="entry name" value="PPIase_PpiC"/>
</dbReference>
<protein>
    <recommendedName>
        <fullName evidence="3">PpiC domain-containing protein</fullName>
    </recommendedName>
</protein>
<dbReference type="Pfam" id="PF13624">
    <property type="entry name" value="SurA_N_3"/>
    <property type="match status" value="1"/>
</dbReference>
<accession>A0A1F7F944</accession>
<evidence type="ECO:0000256" key="2">
    <source>
        <dbReference type="SAM" id="SignalP"/>
    </source>
</evidence>
<dbReference type="PANTHER" id="PTHR47245">
    <property type="entry name" value="PEPTIDYLPROLYL ISOMERASE"/>
    <property type="match status" value="1"/>
</dbReference>
<comment type="caution">
    <text evidence="4">The sequence shown here is derived from an EMBL/GenBank/DDBJ whole genome shotgun (WGS) entry which is preliminary data.</text>
</comment>
<evidence type="ECO:0000259" key="3">
    <source>
        <dbReference type="PROSITE" id="PS50198"/>
    </source>
</evidence>
<dbReference type="PROSITE" id="PS50198">
    <property type="entry name" value="PPIC_PPIASE_2"/>
    <property type="match status" value="1"/>
</dbReference>
<sequence length="351" mass="38833">MKRNNLGVIPLVCAVVCGIAASACAFSKRPPGVLAESKAGYVTRAEVDTAVNRYERQIRRFSPDKTFSPIERETVWNSTLSDMVVSAIFVKMAQKRKTLVFDSEVRERFLIICSGIYNDDEKAFADALAADGWTLDEYNAHLRDILLAEKIRAEYIGEITVPDSLVARTYERDREKYRICEITISHILINAPDRDMPDRGLTSIRTECARSGIPPESLDAAVARECEARKAKLVAIRDSVLNGGDFAAFARKYSQDGTAAEGGRLGTVRKGVMTAPFEAAAFALRNGEVSGIVTTEFGYHIIKAHSDTLSRIQALDEVASAIEAQLRAGVEASKMESLEKKWKVKRYTINK</sequence>
<dbReference type="InterPro" id="IPR046357">
    <property type="entry name" value="PPIase_dom_sf"/>
</dbReference>
<dbReference type="InterPro" id="IPR027304">
    <property type="entry name" value="Trigger_fact/SurA_dom_sf"/>
</dbReference>
<reference evidence="4 5" key="1">
    <citation type="journal article" date="2016" name="Nat. Commun.">
        <title>Thousands of microbial genomes shed light on interconnected biogeochemical processes in an aquifer system.</title>
        <authorList>
            <person name="Anantharaman K."/>
            <person name="Brown C.T."/>
            <person name="Hug L.A."/>
            <person name="Sharon I."/>
            <person name="Castelle C.J."/>
            <person name="Probst A.J."/>
            <person name="Thomas B.C."/>
            <person name="Singh A."/>
            <person name="Wilkins M.J."/>
            <person name="Karaoz U."/>
            <person name="Brodie E.L."/>
            <person name="Williams K.H."/>
            <person name="Hubbard S.S."/>
            <person name="Banfield J.F."/>
        </authorList>
    </citation>
    <scope>NUCLEOTIDE SEQUENCE [LARGE SCALE GENOMIC DNA]</scope>
</reference>
<dbReference type="Gene3D" id="3.10.50.40">
    <property type="match status" value="1"/>
</dbReference>
<evidence type="ECO:0000313" key="4">
    <source>
        <dbReference type="EMBL" id="OGK03052.1"/>
    </source>
</evidence>
<gene>
    <name evidence="4" type="ORF">A2519_21410</name>
</gene>
<organism evidence="4 5">
    <name type="scientific">Candidatus Raymondbacteria bacterium RIFOXYD12_FULL_49_13</name>
    <dbReference type="NCBI Taxonomy" id="1817890"/>
    <lineage>
        <taxon>Bacteria</taxon>
        <taxon>Raymondiibacteriota</taxon>
    </lineage>
</organism>
<evidence type="ECO:0000313" key="5">
    <source>
        <dbReference type="Proteomes" id="UP000179243"/>
    </source>
</evidence>
<dbReference type="PROSITE" id="PS51257">
    <property type="entry name" value="PROKAR_LIPOPROTEIN"/>
    <property type="match status" value="1"/>
</dbReference>
<dbReference type="AlphaFoldDB" id="A0A1F7F944"/>
<proteinExistence type="predicted"/>
<dbReference type="SUPFAM" id="SSF109998">
    <property type="entry name" value="Triger factor/SurA peptide-binding domain-like"/>
    <property type="match status" value="1"/>
</dbReference>
<dbReference type="PANTHER" id="PTHR47245:SF2">
    <property type="entry name" value="PEPTIDYL-PROLYL CIS-TRANS ISOMERASE HP_0175-RELATED"/>
    <property type="match status" value="1"/>
</dbReference>
<dbReference type="Gene3D" id="1.10.4030.10">
    <property type="entry name" value="Porin chaperone SurA, peptide-binding domain"/>
    <property type="match status" value="1"/>
</dbReference>
<dbReference type="SUPFAM" id="SSF54534">
    <property type="entry name" value="FKBP-like"/>
    <property type="match status" value="1"/>
</dbReference>
<dbReference type="EMBL" id="MFYX01000098">
    <property type="protein sequence ID" value="OGK03052.1"/>
    <property type="molecule type" value="Genomic_DNA"/>
</dbReference>
<keyword evidence="1" id="KW-0697">Rotamase</keyword>
<dbReference type="Pfam" id="PF00639">
    <property type="entry name" value="Rotamase"/>
    <property type="match status" value="1"/>
</dbReference>
<dbReference type="Proteomes" id="UP000179243">
    <property type="component" value="Unassembled WGS sequence"/>
</dbReference>
<keyword evidence="2" id="KW-0732">Signal</keyword>
<evidence type="ECO:0000256" key="1">
    <source>
        <dbReference type="PROSITE-ProRule" id="PRU00278"/>
    </source>
</evidence>
<feature type="signal peptide" evidence="2">
    <location>
        <begin position="1"/>
        <end position="25"/>
    </location>
</feature>
<feature type="domain" description="PpiC" evidence="3">
    <location>
        <begin position="179"/>
        <end position="306"/>
    </location>
</feature>
<dbReference type="InterPro" id="IPR050245">
    <property type="entry name" value="PrsA_foldase"/>
</dbReference>
<feature type="chain" id="PRO_5009528522" description="PpiC domain-containing protein" evidence="2">
    <location>
        <begin position="26"/>
        <end position="351"/>
    </location>
</feature>
<dbReference type="GO" id="GO:0003755">
    <property type="term" value="F:peptidyl-prolyl cis-trans isomerase activity"/>
    <property type="evidence" value="ECO:0007669"/>
    <property type="project" value="UniProtKB-KW"/>
</dbReference>